<dbReference type="Proteomes" id="UP001595793">
    <property type="component" value="Unassembled WGS sequence"/>
</dbReference>
<reference evidence="3" key="1">
    <citation type="journal article" date="2019" name="Int. J. Syst. Evol. Microbiol.">
        <title>The Global Catalogue of Microorganisms (GCM) 10K type strain sequencing project: providing services to taxonomists for standard genome sequencing and annotation.</title>
        <authorList>
            <consortium name="The Broad Institute Genomics Platform"/>
            <consortium name="The Broad Institute Genome Sequencing Center for Infectious Disease"/>
            <person name="Wu L."/>
            <person name="Ma J."/>
        </authorList>
    </citation>
    <scope>NUCLEOTIDE SEQUENCE [LARGE SCALE GENOMIC DNA]</scope>
    <source>
        <strain evidence="3">CECT 9128</strain>
    </source>
</reference>
<organism evidence="2 3">
    <name type="scientific">Zunongwangia endophytica</name>
    <dbReference type="NCBI Taxonomy" id="1808945"/>
    <lineage>
        <taxon>Bacteria</taxon>
        <taxon>Pseudomonadati</taxon>
        <taxon>Bacteroidota</taxon>
        <taxon>Flavobacteriia</taxon>
        <taxon>Flavobacteriales</taxon>
        <taxon>Flavobacteriaceae</taxon>
        <taxon>Zunongwangia</taxon>
    </lineage>
</organism>
<keyword evidence="1" id="KW-0732">Signal</keyword>
<gene>
    <name evidence="2" type="ORF">ACFOS1_19810</name>
</gene>
<dbReference type="InterPro" id="IPR025737">
    <property type="entry name" value="FApF"/>
</dbReference>
<keyword evidence="3" id="KW-1185">Reference proteome</keyword>
<protein>
    <submittedName>
        <fullName evidence="2">Transporter</fullName>
    </submittedName>
</protein>
<dbReference type="EMBL" id="JBHSAS010000034">
    <property type="protein sequence ID" value="MFC4029673.1"/>
    <property type="molecule type" value="Genomic_DNA"/>
</dbReference>
<comment type="caution">
    <text evidence="2">The sequence shown here is derived from an EMBL/GenBank/DDBJ whole genome shotgun (WGS) entry which is preliminary data.</text>
</comment>
<sequence>MKKINLAIACFFFGAALFAQNDNSSEKWTASRPDGHAPIGVMGDHVHHKGEWMFSYRYMNMDMEGLNKGSDGISQESVLNDYMVSPVSMDMNMHMLGAMYAPSDYFTLMVMANVIENDMQLINKMGKSFTTSSSGFGDLKLSGMFKVYDQNQQSIHLTAGLSIPTGSIDQKDVTPMSAPMEMPLPYPMQIGSGTWDPKLAVTYLLQGQVLSFGSQVNGVLRLGENDHDYRFGNQLSWNNWIAAKLLNSLSVSARVEAKTVGEIDGSYEELNPMMVTTANTQNQGCQYLNSAFGANFYIPKGAFKNVRLGVEYTLPIYQDLNGIQLKNDGSWTLGLQYSFH</sequence>
<accession>A0ABV8HC82</accession>
<dbReference type="RefSeq" id="WP_290232083.1">
    <property type="nucleotide sequence ID" value="NZ_JAUFPZ010000002.1"/>
</dbReference>
<evidence type="ECO:0000313" key="2">
    <source>
        <dbReference type="EMBL" id="MFC4029673.1"/>
    </source>
</evidence>
<evidence type="ECO:0000313" key="3">
    <source>
        <dbReference type="Proteomes" id="UP001595793"/>
    </source>
</evidence>
<evidence type="ECO:0000256" key="1">
    <source>
        <dbReference type="SAM" id="SignalP"/>
    </source>
</evidence>
<feature type="chain" id="PRO_5045966619" evidence="1">
    <location>
        <begin position="22"/>
        <end position="340"/>
    </location>
</feature>
<proteinExistence type="predicted"/>
<dbReference type="Pfam" id="PF13557">
    <property type="entry name" value="Phenol_MetA_deg"/>
    <property type="match status" value="1"/>
</dbReference>
<feature type="signal peptide" evidence="1">
    <location>
        <begin position="1"/>
        <end position="21"/>
    </location>
</feature>
<name>A0ABV8HC82_9FLAO</name>